<evidence type="ECO:0000256" key="3">
    <source>
        <dbReference type="ARBA" id="ARBA00022670"/>
    </source>
</evidence>
<keyword evidence="6" id="KW-0378">Hydrolase</keyword>
<evidence type="ECO:0000256" key="5">
    <source>
        <dbReference type="ARBA" id="ARBA00022750"/>
    </source>
</evidence>
<dbReference type="InterPro" id="IPR041588">
    <property type="entry name" value="Integrase_H2C2"/>
</dbReference>
<dbReference type="FunFam" id="3.30.70.270:FF:000026">
    <property type="entry name" value="Transposon Ty3-G Gag-Pol polyprotein"/>
    <property type="match status" value="1"/>
</dbReference>
<dbReference type="GO" id="GO:0008270">
    <property type="term" value="F:zinc ion binding"/>
    <property type="evidence" value="ECO:0007669"/>
    <property type="project" value="UniProtKB-KW"/>
</dbReference>
<dbReference type="FunFam" id="3.30.420.10:FF:000032">
    <property type="entry name" value="Retrovirus-related Pol polyprotein from transposon 297-like Protein"/>
    <property type="match status" value="1"/>
</dbReference>
<dbReference type="SUPFAM" id="SSF56672">
    <property type="entry name" value="DNA/RNA polymerases"/>
    <property type="match status" value="1"/>
</dbReference>
<protein>
    <recommendedName>
        <fullName evidence="13">Gypsy retrotransposon integrase-like protein 1</fullName>
        <ecNumber evidence="2">3.1.26.4</ecNumber>
    </recommendedName>
</protein>
<keyword evidence="8" id="KW-0229">DNA integration</keyword>
<dbReference type="InterPro" id="IPR021109">
    <property type="entry name" value="Peptidase_aspartic_dom_sf"/>
</dbReference>
<feature type="region of interest" description="Disordered" evidence="15">
    <location>
        <begin position="446"/>
        <end position="483"/>
    </location>
</feature>
<reference evidence="20 21" key="1">
    <citation type="submission" date="2009-12" db="EMBL/GenBank/DDBJ databases">
        <title>The Genome Sequence of Anolis carolinensis (Green Anole Lizard).</title>
        <authorList>
            <consortium name="The Genome Sequencing Platform"/>
            <person name="Di Palma F."/>
            <person name="Alfoldi J."/>
            <person name="Heiman D."/>
            <person name="Young S."/>
            <person name="Grabherr M."/>
            <person name="Johnson J."/>
            <person name="Lander E.S."/>
            <person name="Lindblad-Toh K."/>
        </authorList>
    </citation>
    <scope>NUCLEOTIDE SEQUENCE [LARGE SCALE GENOMIC DNA]</scope>
    <source>
        <strain evidence="20 21">JBL SC #1</strain>
    </source>
</reference>
<dbReference type="GO" id="GO:0015074">
    <property type="term" value="P:DNA integration"/>
    <property type="evidence" value="ECO:0007669"/>
    <property type="project" value="UniProtKB-KW"/>
</dbReference>
<dbReference type="Pfam" id="PF24626">
    <property type="entry name" value="SH3_Tf2-1"/>
    <property type="match status" value="1"/>
</dbReference>
<dbReference type="PANTHER" id="PTHR37984">
    <property type="entry name" value="PROTEIN CBG26694"/>
    <property type="match status" value="1"/>
</dbReference>
<evidence type="ECO:0000256" key="15">
    <source>
        <dbReference type="SAM" id="MobiDB-lite"/>
    </source>
</evidence>
<dbReference type="InterPro" id="IPR001878">
    <property type="entry name" value="Znf_CCHC"/>
</dbReference>
<feature type="region of interest" description="Disordered" evidence="15">
    <location>
        <begin position="183"/>
        <end position="278"/>
    </location>
</feature>
<feature type="region of interest" description="Disordered" evidence="15">
    <location>
        <begin position="108"/>
        <end position="134"/>
    </location>
</feature>
<keyword evidence="9" id="KW-0695">RNA-directed DNA polymerase</keyword>
<dbReference type="Proteomes" id="UP000001646">
    <property type="component" value="Chromosome 6"/>
</dbReference>
<dbReference type="InterPro" id="IPR043128">
    <property type="entry name" value="Rev_trsase/Diguanyl_cyclase"/>
</dbReference>
<dbReference type="CDD" id="cd01647">
    <property type="entry name" value="RT_LTR"/>
    <property type="match status" value="1"/>
</dbReference>
<dbReference type="Gene3D" id="3.30.70.270">
    <property type="match status" value="2"/>
</dbReference>
<keyword evidence="14" id="KW-0862">Zinc</keyword>
<evidence type="ECO:0000259" key="17">
    <source>
        <dbReference type="PROSITE" id="PS50158"/>
    </source>
</evidence>
<dbReference type="GO" id="GO:0003887">
    <property type="term" value="F:DNA-directed DNA polymerase activity"/>
    <property type="evidence" value="ECO:0007669"/>
    <property type="project" value="UniProtKB-KW"/>
</dbReference>
<evidence type="ECO:0000256" key="11">
    <source>
        <dbReference type="ARBA" id="ARBA00023125"/>
    </source>
</evidence>
<dbReference type="InterPro" id="IPR056924">
    <property type="entry name" value="SH3_Tf2-1"/>
</dbReference>
<feature type="compositionally biased region" description="Basic and acidic residues" evidence="15">
    <location>
        <begin position="459"/>
        <end position="468"/>
    </location>
</feature>
<feature type="domain" description="CCHC-type" evidence="17">
    <location>
        <begin position="489"/>
        <end position="502"/>
    </location>
</feature>
<keyword evidence="11" id="KW-0238">DNA-binding</keyword>
<evidence type="ECO:0000256" key="9">
    <source>
        <dbReference type="ARBA" id="ARBA00022918"/>
    </source>
</evidence>
<dbReference type="SUPFAM" id="SSF53098">
    <property type="entry name" value="Ribonuclease H-like"/>
    <property type="match status" value="1"/>
</dbReference>
<feature type="region of interest" description="Disordered" evidence="15">
    <location>
        <begin position="504"/>
        <end position="535"/>
    </location>
</feature>
<dbReference type="Gene3D" id="2.40.70.10">
    <property type="entry name" value="Acid Proteases"/>
    <property type="match status" value="1"/>
</dbReference>
<evidence type="ECO:0000256" key="16">
    <source>
        <dbReference type="SAM" id="SignalP"/>
    </source>
</evidence>
<dbReference type="GO" id="GO:0003964">
    <property type="term" value="F:RNA-directed DNA polymerase activity"/>
    <property type="evidence" value="ECO:0007669"/>
    <property type="project" value="UniProtKB-KW"/>
</dbReference>
<dbReference type="InterPro" id="IPR005162">
    <property type="entry name" value="Retrotrans_gag_dom"/>
</dbReference>
<dbReference type="InterPro" id="IPR001584">
    <property type="entry name" value="Integrase_cat-core"/>
</dbReference>
<name>A0A803TY91_ANOCA</name>
<sequence length="1603" mass="180511">MRGRVYKGWLAGASPFLAFLMFMFPTVKVSGDNTESLVCSFRSGCGELTLSQEYGHHPAVAVRCNMQVEDEELLGAGGGRSERATPEPDAEFHQLAALASSTAYAQPNGVTQRRGVVRGDSTGGEEGSPSPGPQRMVFLEERMSAMETTLAVMSRAMERLAFLAEPERGRELRAGSMWDVSVGSSQGFADLPAPKGREMRKEPGARPKTQTSLTRVEESDDEGEKPPRIPATLPAETLVPLANAGRGTGPREAAAGPTGPQGGLRRAENWGLPPQGPLPRREELRIEFGGESSELDFFLTTVRGYMEDNAHTFRTESSRVRAIGAVLKRGAASWYVQLHARRDPCLGSLRRFMGALETRFRDPLEQIRAREKLKTVSQGQRSVSEYAEEFQCLAEKVPEWSAVTKIELFKEGLRREILSWAVHRDEPDTLRGWIQLAGRIETSLAQARRHRGGLQQRPQMKEGSRKEGSTPAGRRTEPTGNVSTSRRGCFVCGRLGHRAAECWQRKGEGGGPPKPRAVAGKRAEEEPPMRHHSGGLVSQDKAMIVIPIQLESGSKQATCKTFVDRGCSRNIISPELAEGLGCERTNLESPIAFSQLDGSTASGSLAKYSAEDVKCKIGSWEGKVSFVISQIASYNVILGMPWLGQANPQINWEDKSMIFRMKLEEGSQEVEREPGKRGEEDSIRIAELADKLPPEYRDFVDVFDEKEADSFPPKRRVEVKIELVPGAELPKAKIYPMSAREKEELRKYIDKNLARGFIEPSNSPLGAPVLFRRKKDQTLRLCIDYRGLNAISSINKYPLPLVKDLIAQLSEGQIFTKLDLIEAYHKLQIKPEDRWKTAFSCAFGLFNYRVLPFGLCGGGAAFMQLINEVLHPLLYKGVFVFLDDILIISRTKEQHIELVREVLQKLREAKLYAKLAKCEFNKDQIDFLGYRISSQGVAMDPAKVEDVRGWEAPKTRKQLQSFLGFANFYRTFIKDFAHLTLPLTDLLKTKGRGETAKVKAPGAKLTWTIECQEAFEALKKRFTEEPVLQHPDMSKAFVLHCDASDRAYGAVLLQKDEGGNLKPCGYLSKKFSDTEKNWPIWEREALAILKALECWRHFLEGSGTPFEVWTDHRNLQYLRSPRKLSAKQIRWAQYFSRFDFRLRFFQGKHNILADALSRMPQHGGGIQESEGSLFLDKQWGLAVLTRAQAAKENKRTAISTGGGEIWEEELKRAYGMDKWLQTNKEKGELCGDLVFVNKKLYIPECLRREMLRKYHDNKGAGHLGPTRTIKLLAKQCWWPGMRKDARGYVTQCELCAEGKTPPGKPQGLLQKVVEPMRPWECVAMDFVGELPPSRGHRYIWTILDLFSKQAHFVALPKLPSAEKLADLYVKHVYRLHGCPDKIISDRGVQFTAKFWGKFLQLLGAERNLSSAFHPATNGGVERTQQTLCQFLRMYTNYRQDDWADLLPFAEMAFNGAVHSATGRAPFEIVYGQEVAPFPRLPEWKEGEGQTDKEWPAKIKQGWQTVVEALRETQKKYKLFADRRRREGDKLGEGDLVWLSTKNLKLGFPSKKLAPRYIGPFRVAKRINEVTYELRLPKDLGKVHPVFHCSLLKKYKGTLDGGEQ</sequence>
<feature type="signal peptide" evidence="16">
    <location>
        <begin position="1"/>
        <end position="31"/>
    </location>
</feature>
<dbReference type="Gene3D" id="3.10.10.10">
    <property type="entry name" value="HIV Type 1 Reverse Transcriptase, subunit A, domain 1"/>
    <property type="match status" value="1"/>
</dbReference>
<evidence type="ECO:0000256" key="8">
    <source>
        <dbReference type="ARBA" id="ARBA00022908"/>
    </source>
</evidence>
<feature type="domain" description="Integrase catalytic" evidence="19">
    <location>
        <begin position="1314"/>
        <end position="1473"/>
    </location>
</feature>
<evidence type="ECO:0000256" key="6">
    <source>
        <dbReference type="ARBA" id="ARBA00022801"/>
    </source>
</evidence>
<dbReference type="PANTHER" id="PTHR37984:SF15">
    <property type="entry name" value="INTEGRASE CATALYTIC DOMAIN-CONTAINING PROTEIN"/>
    <property type="match status" value="1"/>
</dbReference>
<evidence type="ECO:0000313" key="20">
    <source>
        <dbReference type="Ensembl" id="ENSACAP00000040181.1"/>
    </source>
</evidence>
<keyword evidence="12" id="KW-0233">DNA recombination</keyword>
<evidence type="ECO:0000256" key="7">
    <source>
        <dbReference type="ARBA" id="ARBA00022842"/>
    </source>
</evidence>
<dbReference type="EC" id="3.1.26.4" evidence="2"/>
<dbReference type="Pfam" id="PF17919">
    <property type="entry name" value="RT_RNaseH_2"/>
    <property type="match status" value="1"/>
</dbReference>
<keyword evidence="3" id="KW-0645">Protease</keyword>
<organism evidence="20 21">
    <name type="scientific">Anolis carolinensis</name>
    <name type="common">Green anole</name>
    <name type="synonym">American chameleon</name>
    <dbReference type="NCBI Taxonomy" id="28377"/>
    <lineage>
        <taxon>Eukaryota</taxon>
        <taxon>Metazoa</taxon>
        <taxon>Chordata</taxon>
        <taxon>Craniata</taxon>
        <taxon>Vertebrata</taxon>
        <taxon>Euteleostomi</taxon>
        <taxon>Lepidosauria</taxon>
        <taxon>Squamata</taxon>
        <taxon>Bifurcata</taxon>
        <taxon>Unidentata</taxon>
        <taxon>Episquamata</taxon>
        <taxon>Toxicofera</taxon>
        <taxon>Iguania</taxon>
        <taxon>Dactyloidae</taxon>
        <taxon>Anolis</taxon>
    </lineage>
</organism>
<reference evidence="20" key="2">
    <citation type="submission" date="2025-08" db="UniProtKB">
        <authorList>
            <consortium name="Ensembl"/>
        </authorList>
    </citation>
    <scope>IDENTIFICATION</scope>
</reference>
<feature type="chain" id="PRO_5032844445" description="Gypsy retrotransposon integrase-like protein 1" evidence="16">
    <location>
        <begin position="32"/>
        <end position="1603"/>
    </location>
</feature>
<evidence type="ECO:0000256" key="1">
    <source>
        <dbReference type="ARBA" id="ARBA00010879"/>
    </source>
</evidence>
<dbReference type="InParanoid" id="A0A803TY91"/>
<dbReference type="Pfam" id="PF00078">
    <property type="entry name" value="RVT_1"/>
    <property type="match status" value="1"/>
</dbReference>
<keyword evidence="21" id="KW-1185">Reference proteome</keyword>
<dbReference type="CDD" id="cd09274">
    <property type="entry name" value="RNase_HI_RT_Ty3"/>
    <property type="match status" value="1"/>
</dbReference>
<dbReference type="InterPro" id="IPR000477">
    <property type="entry name" value="RT_dom"/>
</dbReference>
<keyword evidence="4" id="KW-0479">Metal-binding</keyword>
<dbReference type="Pfam" id="PF08284">
    <property type="entry name" value="RVP_2"/>
    <property type="match status" value="1"/>
</dbReference>
<reference evidence="20" key="3">
    <citation type="submission" date="2025-09" db="UniProtKB">
        <authorList>
            <consortium name="Ensembl"/>
        </authorList>
    </citation>
    <scope>IDENTIFICATION</scope>
</reference>
<evidence type="ECO:0000256" key="13">
    <source>
        <dbReference type="ARBA" id="ARBA00039658"/>
    </source>
</evidence>
<keyword evidence="16" id="KW-0732">Signal</keyword>
<dbReference type="GO" id="GO:0004523">
    <property type="term" value="F:RNA-DNA hybrid ribonuclease activity"/>
    <property type="evidence" value="ECO:0007669"/>
    <property type="project" value="UniProtKB-EC"/>
</dbReference>
<dbReference type="PROSITE" id="PS50994">
    <property type="entry name" value="INTEGRASE"/>
    <property type="match status" value="1"/>
</dbReference>
<dbReference type="FunFam" id="1.10.340.70:FF:000017">
    <property type="entry name" value="Uncharacterized protein"/>
    <property type="match status" value="1"/>
</dbReference>
<accession>A0A803TY91</accession>
<evidence type="ECO:0000256" key="2">
    <source>
        <dbReference type="ARBA" id="ARBA00012180"/>
    </source>
</evidence>
<dbReference type="CDD" id="cd00303">
    <property type="entry name" value="retropepsin_like"/>
    <property type="match status" value="1"/>
</dbReference>
<dbReference type="InterPro" id="IPR043502">
    <property type="entry name" value="DNA/RNA_pol_sf"/>
</dbReference>
<dbReference type="FunFam" id="3.10.20.370:FF:000003">
    <property type="entry name" value="Transposon Tf2-6 polyprotein"/>
    <property type="match status" value="1"/>
</dbReference>
<keyword evidence="10" id="KW-0239">DNA-directed DNA polymerase</keyword>
<evidence type="ECO:0000256" key="14">
    <source>
        <dbReference type="PROSITE-ProRule" id="PRU00047"/>
    </source>
</evidence>
<dbReference type="GO" id="GO:0004190">
    <property type="term" value="F:aspartic-type endopeptidase activity"/>
    <property type="evidence" value="ECO:0007669"/>
    <property type="project" value="UniProtKB-KW"/>
</dbReference>
<keyword evidence="10" id="KW-0808">Transferase</keyword>
<comment type="similarity">
    <text evidence="1">Belongs to the beta type-B retroviral polymerase family. HERV class-II K(HML-2) pol subfamily.</text>
</comment>
<evidence type="ECO:0000256" key="12">
    <source>
        <dbReference type="ARBA" id="ARBA00023172"/>
    </source>
</evidence>
<dbReference type="GO" id="GO:0006310">
    <property type="term" value="P:DNA recombination"/>
    <property type="evidence" value="ECO:0007669"/>
    <property type="project" value="UniProtKB-KW"/>
</dbReference>
<dbReference type="InterPro" id="IPR036397">
    <property type="entry name" value="RNaseH_sf"/>
</dbReference>
<evidence type="ECO:0000259" key="19">
    <source>
        <dbReference type="PROSITE" id="PS50994"/>
    </source>
</evidence>
<dbReference type="PROSITE" id="PS50158">
    <property type="entry name" value="ZF_CCHC"/>
    <property type="match status" value="1"/>
</dbReference>
<dbReference type="Pfam" id="PF00665">
    <property type="entry name" value="rve"/>
    <property type="match status" value="1"/>
</dbReference>
<feature type="compositionally biased region" description="Basic and acidic residues" evidence="15">
    <location>
        <begin position="195"/>
        <end position="205"/>
    </location>
</feature>
<dbReference type="Gene3D" id="3.30.420.10">
    <property type="entry name" value="Ribonuclease H-like superfamily/Ribonuclease H"/>
    <property type="match status" value="1"/>
</dbReference>
<dbReference type="GeneTree" id="ENSGT01040000240511"/>
<dbReference type="InterPro" id="IPR041577">
    <property type="entry name" value="RT_RNaseH_2"/>
</dbReference>
<evidence type="ECO:0000256" key="10">
    <source>
        <dbReference type="ARBA" id="ARBA00022932"/>
    </source>
</evidence>
<proteinExistence type="inferred from homology"/>
<dbReference type="PROSITE" id="PS50878">
    <property type="entry name" value="RT_POL"/>
    <property type="match status" value="1"/>
</dbReference>
<dbReference type="Pfam" id="PF17921">
    <property type="entry name" value="Integrase_H2C2"/>
    <property type="match status" value="1"/>
</dbReference>
<dbReference type="InterPro" id="IPR050951">
    <property type="entry name" value="Retrovirus_Pol_polyprotein"/>
</dbReference>
<dbReference type="SMART" id="SM00343">
    <property type="entry name" value="ZnF_C2HC"/>
    <property type="match status" value="1"/>
</dbReference>
<dbReference type="Gene3D" id="1.10.340.70">
    <property type="match status" value="1"/>
</dbReference>
<dbReference type="FunFam" id="2.40.70.10:FF:000148">
    <property type="entry name" value="Uncharacterized protein"/>
    <property type="match status" value="1"/>
</dbReference>
<keyword evidence="14" id="KW-0863">Zinc-finger</keyword>
<dbReference type="Pfam" id="PF03732">
    <property type="entry name" value="Retrotrans_gag"/>
    <property type="match status" value="1"/>
</dbReference>
<feature type="domain" description="Reverse transcriptase" evidence="18">
    <location>
        <begin position="753"/>
        <end position="932"/>
    </location>
</feature>
<dbReference type="InterPro" id="IPR012337">
    <property type="entry name" value="RNaseH-like_sf"/>
</dbReference>
<dbReference type="GO" id="GO:0006508">
    <property type="term" value="P:proteolysis"/>
    <property type="evidence" value="ECO:0007669"/>
    <property type="project" value="UniProtKB-KW"/>
</dbReference>
<dbReference type="GO" id="GO:0003677">
    <property type="term" value="F:DNA binding"/>
    <property type="evidence" value="ECO:0007669"/>
    <property type="project" value="UniProtKB-KW"/>
</dbReference>
<evidence type="ECO:0000313" key="21">
    <source>
        <dbReference type="Proteomes" id="UP000001646"/>
    </source>
</evidence>
<keyword evidence="7" id="KW-0460">Magnesium</keyword>
<dbReference type="Ensembl" id="ENSACAT00000044148.1">
    <property type="protein sequence ID" value="ENSACAP00000040181.1"/>
    <property type="gene ID" value="ENSACAG00000038739.1"/>
</dbReference>
<evidence type="ECO:0000259" key="18">
    <source>
        <dbReference type="PROSITE" id="PS50878"/>
    </source>
</evidence>
<evidence type="ECO:0000256" key="4">
    <source>
        <dbReference type="ARBA" id="ARBA00022723"/>
    </source>
</evidence>
<keyword evidence="10" id="KW-0548">Nucleotidyltransferase</keyword>
<keyword evidence="5" id="KW-0064">Aspartyl protease</keyword>